<dbReference type="KEGG" id="shs:STEHIDRAFT_126480"/>
<keyword evidence="2" id="KW-1185">Reference proteome</keyword>
<dbReference type="GeneID" id="18797769"/>
<protein>
    <submittedName>
        <fullName evidence="1">Uncharacterized protein</fullName>
    </submittedName>
</protein>
<evidence type="ECO:0000313" key="1">
    <source>
        <dbReference type="EMBL" id="EIM79472.1"/>
    </source>
</evidence>
<gene>
    <name evidence="1" type="ORF">STEHIDRAFT_126480</name>
</gene>
<name>R7RYR1_STEHR</name>
<accession>R7RYR1</accession>
<dbReference type="Proteomes" id="UP000053927">
    <property type="component" value="Unassembled WGS sequence"/>
</dbReference>
<organism evidence="1 2">
    <name type="scientific">Stereum hirsutum (strain FP-91666)</name>
    <name type="common">White-rot fungus</name>
    <dbReference type="NCBI Taxonomy" id="721885"/>
    <lineage>
        <taxon>Eukaryota</taxon>
        <taxon>Fungi</taxon>
        <taxon>Dikarya</taxon>
        <taxon>Basidiomycota</taxon>
        <taxon>Agaricomycotina</taxon>
        <taxon>Agaricomycetes</taxon>
        <taxon>Russulales</taxon>
        <taxon>Stereaceae</taxon>
        <taxon>Stereum</taxon>
    </lineage>
</organism>
<dbReference type="RefSeq" id="XP_007311430.1">
    <property type="nucleotide sequence ID" value="XM_007311368.1"/>
</dbReference>
<proteinExistence type="predicted"/>
<evidence type="ECO:0000313" key="2">
    <source>
        <dbReference type="Proteomes" id="UP000053927"/>
    </source>
</evidence>
<sequence>MNGMGLSAHCVDGYVNDLCAYFGALCWYEQTSARIVSFGTLALISCTNEPETNVVMPRVLHVLMSAMEVISSMLGSRESWHTAATLYLTWTVAHDVSWWCSTAGGQTLLVIYPSMSM</sequence>
<dbReference type="EMBL" id="JH687404">
    <property type="protein sequence ID" value="EIM79472.1"/>
    <property type="molecule type" value="Genomic_DNA"/>
</dbReference>
<reference evidence="2" key="1">
    <citation type="journal article" date="2012" name="Science">
        <title>The Paleozoic origin of enzymatic lignin decomposition reconstructed from 31 fungal genomes.</title>
        <authorList>
            <person name="Floudas D."/>
            <person name="Binder M."/>
            <person name="Riley R."/>
            <person name="Barry K."/>
            <person name="Blanchette R.A."/>
            <person name="Henrissat B."/>
            <person name="Martinez A.T."/>
            <person name="Otillar R."/>
            <person name="Spatafora J.W."/>
            <person name="Yadav J.S."/>
            <person name="Aerts A."/>
            <person name="Benoit I."/>
            <person name="Boyd A."/>
            <person name="Carlson A."/>
            <person name="Copeland A."/>
            <person name="Coutinho P.M."/>
            <person name="de Vries R.P."/>
            <person name="Ferreira P."/>
            <person name="Findley K."/>
            <person name="Foster B."/>
            <person name="Gaskell J."/>
            <person name="Glotzer D."/>
            <person name="Gorecki P."/>
            <person name="Heitman J."/>
            <person name="Hesse C."/>
            <person name="Hori C."/>
            <person name="Igarashi K."/>
            <person name="Jurgens J.A."/>
            <person name="Kallen N."/>
            <person name="Kersten P."/>
            <person name="Kohler A."/>
            <person name="Kuees U."/>
            <person name="Kumar T.K.A."/>
            <person name="Kuo A."/>
            <person name="LaButti K."/>
            <person name="Larrondo L.F."/>
            <person name="Lindquist E."/>
            <person name="Ling A."/>
            <person name="Lombard V."/>
            <person name="Lucas S."/>
            <person name="Lundell T."/>
            <person name="Martin R."/>
            <person name="McLaughlin D.J."/>
            <person name="Morgenstern I."/>
            <person name="Morin E."/>
            <person name="Murat C."/>
            <person name="Nagy L.G."/>
            <person name="Nolan M."/>
            <person name="Ohm R.A."/>
            <person name="Patyshakuliyeva A."/>
            <person name="Rokas A."/>
            <person name="Ruiz-Duenas F.J."/>
            <person name="Sabat G."/>
            <person name="Salamov A."/>
            <person name="Samejima M."/>
            <person name="Schmutz J."/>
            <person name="Slot J.C."/>
            <person name="St John F."/>
            <person name="Stenlid J."/>
            <person name="Sun H."/>
            <person name="Sun S."/>
            <person name="Syed K."/>
            <person name="Tsang A."/>
            <person name="Wiebenga A."/>
            <person name="Young D."/>
            <person name="Pisabarro A."/>
            <person name="Eastwood D.C."/>
            <person name="Martin F."/>
            <person name="Cullen D."/>
            <person name="Grigoriev I.V."/>
            <person name="Hibbett D.S."/>
        </authorList>
    </citation>
    <scope>NUCLEOTIDE SEQUENCE [LARGE SCALE GENOMIC DNA]</scope>
    <source>
        <strain evidence="2">FP-91666</strain>
    </source>
</reference>
<dbReference type="AlphaFoldDB" id="R7RYR1"/>